<proteinExistence type="predicted"/>
<sequence>QNAASGSVVESLDLIDIMMNGSDGRADENTAPEVDAVTTNKVETRQSAMRSTFRMTRSRRRT</sequence>
<organism evidence="1 2">
    <name type="scientific">Beta vulgaris subsp. vulgaris</name>
    <name type="common">Beet</name>
    <dbReference type="NCBI Taxonomy" id="3555"/>
    <lineage>
        <taxon>Eukaryota</taxon>
        <taxon>Viridiplantae</taxon>
        <taxon>Streptophyta</taxon>
        <taxon>Embryophyta</taxon>
        <taxon>Tracheophyta</taxon>
        <taxon>Spermatophyta</taxon>
        <taxon>Magnoliopsida</taxon>
        <taxon>eudicotyledons</taxon>
        <taxon>Gunneridae</taxon>
        <taxon>Pentapetalae</taxon>
        <taxon>Caryophyllales</taxon>
        <taxon>Chenopodiaceae</taxon>
        <taxon>Betoideae</taxon>
        <taxon>Beta</taxon>
    </lineage>
</organism>
<dbReference type="Gramene" id="KMS94027">
    <property type="protein sequence ID" value="KMS94027"/>
    <property type="gene ID" value="BVRB_025530"/>
</dbReference>
<evidence type="ECO:0000313" key="1">
    <source>
        <dbReference type="EMBL" id="KMS94027.1"/>
    </source>
</evidence>
<keyword evidence="2" id="KW-1185">Reference proteome</keyword>
<accession>A0A0J8B2F3</accession>
<gene>
    <name evidence="1" type="ORF">BVRB_025530</name>
</gene>
<evidence type="ECO:0000313" key="2">
    <source>
        <dbReference type="Proteomes" id="UP000035740"/>
    </source>
</evidence>
<feature type="non-terminal residue" evidence="1">
    <location>
        <position position="1"/>
    </location>
</feature>
<name>A0A0J8B2F3_BETVV</name>
<protein>
    <submittedName>
        <fullName evidence="1">Uncharacterized protein</fullName>
    </submittedName>
</protein>
<dbReference type="Proteomes" id="UP000035740">
    <property type="component" value="Unassembled WGS sequence"/>
</dbReference>
<reference evidence="1 2" key="1">
    <citation type="journal article" date="2014" name="Nature">
        <title>The genome of the recently domesticated crop plant sugar beet (Beta vulgaris).</title>
        <authorList>
            <person name="Dohm J.C."/>
            <person name="Minoche A.E."/>
            <person name="Holtgrawe D."/>
            <person name="Capella-Gutierrez S."/>
            <person name="Zakrzewski F."/>
            <person name="Tafer H."/>
            <person name="Rupp O."/>
            <person name="Sorensen T.R."/>
            <person name="Stracke R."/>
            <person name="Reinhardt R."/>
            <person name="Goesmann A."/>
            <person name="Kraft T."/>
            <person name="Schulz B."/>
            <person name="Stadler P.F."/>
            <person name="Schmidt T."/>
            <person name="Gabaldon T."/>
            <person name="Lehrach H."/>
            <person name="Weisshaar B."/>
            <person name="Himmelbauer H."/>
        </authorList>
    </citation>
    <scope>NUCLEOTIDE SEQUENCE [LARGE SCALE GENOMIC DNA]</scope>
    <source>
        <tissue evidence="1">Taproot</tissue>
    </source>
</reference>
<dbReference type="AlphaFoldDB" id="A0A0J8B2F3"/>
<dbReference type="EMBL" id="KQ096788">
    <property type="protein sequence ID" value="KMS94027.1"/>
    <property type="molecule type" value="Genomic_DNA"/>
</dbReference>